<keyword evidence="5" id="KW-1185">Reference proteome</keyword>
<protein>
    <recommendedName>
        <fullName evidence="3">Chromo domain-containing protein</fullName>
    </recommendedName>
</protein>
<dbReference type="SMART" id="SM00298">
    <property type="entry name" value="CHROMO"/>
    <property type="match status" value="1"/>
</dbReference>
<evidence type="ECO:0000256" key="2">
    <source>
        <dbReference type="SAM" id="MobiDB-lite"/>
    </source>
</evidence>
<dbReference type="GO" id="GO:0006338">
    <property type="term" value="P:chromatin remodeling"/>
    <property type="evidence" value="ECO:0007669"/>
    <property type="project" value="UniProtKB-ARBA"/>
</dbReference>
<feature type="compositionally biased region" description="Polar residues" evidence="2">
    <location>
        <begin position="65"/>
        <end position="75"/>
    </location>
</feature>
<feature type="compositionally biased region" description="Basic and acidic residues" evidence="2">
    <location>
        <begin position="76"/>
        <end position="85"/>
    </location>
</feature>
<sequence length="572" mass="64384">MHRGHPARDVAPYRPDALRKSSRSHSDTPAAASSSLAPTKGRLQPTRVAKPLTITTRPYARGPNGRQSTTLTRTLGDTERRDERKVPDGEYDAFEYVPHRDVERPLGMPSDATPRKDGVRWVIVDRRETVPEYVVQRVGECPEGQAPVKRVDYRAIHEWVSAAEIERFEHRRFREGRDDDLFPVDPLLDTEKARKVKSGLMMAVETTPGHRKRKLDIAVEIPARGSPGKMGSEVAQLKKGIRGYTPSTPGTMTPTMQQMATLSMNGNGTKAPVNFYEPASSRTRFKTRMPIVAVPQKSTFRNTRSTRSNSARPEPGLRYPQTRGTTPTPASDAGSATPFYTPDATPAPETLFSKAAWEATDRWPSTRSQSRTSSKSPVRRVTHSSCHSTIAVKHSSFHSTIAVKPRPTPQPGPPPGPRQLPKPPARAVEEIQPSTAFTSLYAPRPPPIFQPRSPSPPIDIPDVPDFTDFEAELEQAANQQIKQEEEQRVEQEEEKRDEHEEEKAEEHENEYEISYIISHNDETGERYFQVAWLGYPPEESTWLTEDELADAPDVLREYLEKIGEDKWKKGRR</sequence>
<dbReference type="Proteomes" id="UP000799640">
    <property type="component" value="Unassembled WGS sequence"/>
</dbReference>
<feature type="compositionally biased region" description="Low complexity" evidence="2">
    <location>
        <begin position="298"/>
        <end position="312"/>
    </location>
</feature>
<feature type="compositionally biased region" description="Pro residues" evidence="2">
    <location>
        <begin position="406"/>
        <end position="424"/>
    </location>
</feature>
<feature type="compositionally biased region" description="Pro residues" evidence="2">
    <location>
        <begin position="443"/>
        <end position="459"/>
    </location>
</feature>
<dbReference type="AlphaFoldDB" id="A0A6G1HKB5"/>
<feature type="region of interest" description="Disordered" evidence="2">
    <location>
        <begin position="1"/>
        <end position="85"/>
    </location>
</feature>
<dbReference type="InterPro" id="IPR023780">
    <property type="entry name" value="Chromo_domain"/>
</dbReference>
<evidence type="ECO:0000256" key="1">
    <source>
        <dbReference type="ARBA" id="ARBA00011353"/>
    </source>
</evidence>
<dbReference type="Pfam" id="PF00385">
    <property type="entry name" value="Chromo"/>
    <property type="match status" value="1"/>
</dbReference>
<gene>
    <name evidence="4" type="ORF">EJ06DRAFT_222280</name>
</gene>
<dbReference type="EMBL" id="ML996706">
    <property type="protein sequence ID" value="KAF2396503.1"/>
    <property type="molecule type" value="Genomic_DNA"/>
</dbReference>
<dbReference type="Gene3D" id="2.40.50.40">
    <property type="match status" value="1"/>
</dbReference>
<name>A0A6G1HKB5_9PEZI</name>
<proteinExistence type="predicted"/>
<feature type="region of interest" description="Disordered" evidence="2">
    <location>
        <begin position="438"/>
        <end position="511"/>
    </location>
</feature>
<dbReference type="InterPro" id="IPR016197">
    <property type="entry name" value="Chromo-like_dom_sf"/>
</dbReference>
<comment type="subunit">
    <text evidence="1">Component of the NuA4 histone acetyltransferase complex.</text>
</comment>
<organism evidence="4 5">
    <name type="scientific">Trichodelitschia bisporula</name>
    <dbReference type="NCBI Taxonomy" id="703511"/>
    <lineage>
        <taxon>Eukaryota</taxon>
        <taxon>Fungi</taxon>
        <taxon>Dikarya</taxon>
        <taxon>Ascomycota</taxon>
        <taxon>Pezizomycotina</taxon>
        <taxon>Dothideomycetes</taxon>
        <taxon>Dothideomycetes incertae sedis</taxon>
        <taxon>Phaeotrichales</taxon>
        <taxon>Phaeotrichaceae</taxon>
        <taxon>Trichodelitschia</taxon>
    </lineage>
</organism>
<feature type="domain" description="Chromo" evidence="3">
    <location>
        <begin position="511"/>
        <end position="561"/>
    </location>
</feature>
<feature type="compositionally biased region" description="Low complexity" evidence="2">
    <location>
        <begin position="365"/>
        <end position="376"/>
    </location>
</feature>
<accession>A0A6G1HKB5</accession>
<dbReference type="SUPFAM" id="SSF54160">
    <property type="entry name" value="Chromo domain-like"/>
    <property type="match status" value="1"/>
</dbReference>
<dbReference type="CDD" id="cd00024">
    <property type="entry name" value="CD_CSD"/>
    <property type="match status" value="1"/>
</dbReference>
<evidence type="ECO:0000313" key="4">
    <source>
        <dbReference type="EMBL" id="KAF2396503.1"/>
    </source>
</evidence>
<feature type="region of interest" description="Disordered" evidence="2">
    <location>
        <begin position="292"/>
        <end position="426"/>
    </location>
</feature>
<dbReference type="OrthoDB" id="3218226at2759"/>
<dbReference type="PROSITE" id="PS50013">
    <property type="entry name" value="CHROMO_2"/>
    <property type="match status" value="1"/>
</dbReference>
<evidence type="ECO:0000313" key="5">
    <source>
        <dbReference type="Proteomes" id="UP000799640"/>
    </source>
</evidence>
<reference evidence="4" key="1">
    <citation type="journal article" date="2020" name="Stud. Mycol.">
        <title>101 Dothideomycetes genomes: a test case for predicting lifestyles and emergence of pathogens.</title>
        <authorList>
            <person name="Haridas S."/>
            <person name="Albert R."/>
            <person name="Binder M."/>
            <person name="Bloem J."/>
            <person name="Labutti K."/>
            <person name="Salamov A."/>
            <person name="Andreopoulos B."/>
            <person name="Baker S."/>
            <person name="Barry K."/>
            <person name="Bills G."/>
            <person name="Bluhm B."/>
            <person name="Cannon C."/>
            <person name="Castanera R."/>
            <person name="Culley D."/>
            <person name="Daum C."/>
            <person name="Ezra D."/>
            <person name="Gonzalez J."/>
            <person name="Henrissat B."/>
            <person name="Kuo A."/>
            <person name="Liang C."/>
            <person name="Lipzen A."/>
            <person name="Lutzoni F."/>
            <person name="Magnuson J."/>
            <person name="Mondo S."/>
            <person name="Nolan M."/>
            <person name="Ohm R."/>
            <person name="Pangilinan J."/>
            <person name="Park H.-J."/>
            <person name="Ramirez L."/>
            <person name="Alfaro M."/>
            <person name="Sun H."/>
            <person name="Tritt A."/>
            <person name="Yoshinaga Y."/>
            <person name="Zwiers L.-H."/>
            <person name="Turgeon B."/>
            <person name="Goodwin S."/>
            <person name="Spatafora J."/>
            <person name="Crous P."/>
            <person name="Grigoriev I."/>
        </authorList>
    </citation>
    <scope>NUCLEOTIDE SEQUENCE</scope>
    <source>
        <strain evidence="4">CBS 262.69</strain>
    </source>
</reference>
<evidence type="ECO:0000259" key="3">
    <source>
        <dbReference type="PROSITE" id="PS50013"/>
    </source>
</evidence>
<feature type="compositionally biased region" description="Basic and acidic residues" evidence="2">
    <location>
        <begin position="482"/>
        <end position="506"/>
    </location>
</feature>
<dbReference type="InterPro" id="IPR000953">
    <property type="entry name" value="Chromo/chromo_shadow_dom"/>
</dbReference>